<dbReference type="OrthoDB" id="1082986at2"/>
<keyword evidence="1" id="KW-0812">Transmembrane</keyword>
<feature type="transmembrane region" description="Helical" evidence="1">
    <location>
        <begin position="24"/>
        <end position="44"/>
    </location>
</feature>
<dbReference type="KEGG" id="pgin:FRZ67_16055"/>
<dbReference type="RefSeq" id="WP_147191075.1">
    <property type="nucleotide sequence ID" value="NZ_CP042435.1"/>
</dbReference>
<evidence type="ECO:0000313" key="3">
    <source>
        <dbReference type="Proteomes" id="UP000321533"/>
    </source>
</evidence>
<evidence type="ECO:0000313" key="2">
    <source>
        <dbReference type="EMBL" id="QEC68744.1"/>
    </source>
</evidence>
<dbReference type="AlphaFoldDB" id="A0A5B8VBC6"/>
<organism evidence="2 3">
    <name type="scientific">Panacibacter ginsenosidivorans</name>
    <dbReference type="NCBI Taxonomy" id="1813871"/>
    <lineage>
        <taxon>Bacteria</taxon>
        <taxon>Pseudomonadati</taxon>
        <taxon>Bacteroidota</taxon>
        <taxon>Chitinophagia</taxon>
        <taxon>Chitinophagales</taxon>
        <taxon>Chitinophagaceae</taxon>
        <taxon>Panacibacter</taxon>
    </lineage>
</organism>
<dbReference type="EMBL" id="CP042435">
    <property type="protein sequence ID" value="QEC68744.1"/>
    <property type="molecule type" value="Genomic_DNA"/>
</dbReference>
<sequence length="114" mass="13037">MKYITLIKVVNIIMLFGCLMPMPYSYYQIMRWVVCIGFAAFAYTEYKAQKIYIAVPCIAIAILFNPIAPIHFTKPTWKPIDITIACLLIVWVAADILLTLKEGKEKTSTELKTK</sequence>
<name>A0A5B8VBC6_9BACT</name>
<keyword evidence="1" id="KW-0472">Membrane</keyword>
<feature type="transmembrane region" description="Helical" evidence="1">
    <location>
        <begin position="51"/>
        <end position="70"/>
    </location>
</feature>
<dbReference type="Pfam" id="PF20619">
    <property type="entry name" value="DUF6804"/>
    <property type="match status" value="1"/>
</dbReference>
<evidence type="ECO:0000256" key="1">
    <source>
        <dbReference type="SAM" id="Phobius"/>
    </source>
</evidence>
<dbReference type="InterPro" id="IPR046548">
    <property type="entry name" value="DUF6804"/>
</dbReference>
<reference evidence="2 3" key="1">
    <citation type="journal article" date="2016" name="Int. J. Syst. Evol. Microbiol.">
        <title>Panacibacter ginsenosidivorans gen. nov., sp. nov., with ginsenoside converting activity isolated from soil of a ginseng field.</title>
        <authorList>
            <person name="Siddiqi M.Z."/>
            <person name="Muhammad Shafi S."/>
            <person name="Choi K.D."/>
            <person name="Im W.T."/>
        </authorList>
    </citation>
    <scope>NUCLEOTIDE SEQUENCE [LARGE SCALE GENOMIC DNA]</scope>
    <source>
        <strain evidence="2 3">Gsoil1550</strain>
    </source>
</reference>
<protein>
    <submittedName>
        <fullName evidence="2">Uncharacterized protein</fullName>
    </submittedName>
</protein>
<proteinExistence type="predicted"/>
<accession>A0A5B8VBC6</accession>
<keyword evidence="3" id="KW-1185">Reference proteome</keyword>
<feature type="transmembrane region" description="Helical" evidence="1">
    <location>
        <begin position="82"/>
        <end position="100"/>
    </location>
</feature>
<keyword evidence="1" id="KW-1133">Transmembrane helix</keyword>
<dbReference type="Proteomes" id="UP000321533">
    <property type="component" value="Chromosome"/>
</dbReference>
<gene>
    <name evidence="2" type="ORF">FRZ67_16055</name>
</gene>